<accession>A0ABS9I6Q6</accession>
<gene>
    <name evidence="1" type="ORF">L4G47_11810</name>
</gene>
<proteinExistence type="predicted"/>
<evidence type="ECO:0000313" key="2">
    <source>
        <dbReference type="Proteomes" id="UP001162905"/>
    </source>
</evidence>
<dbReference type="Proteomes" id="UP001162905">
    <property type="component" value="Unassembled WGS sequence"/>
</dbReference>
<reference evidence="1" key="1">
    <citation type="submission" date="2022-01" db="EMBL/GenBank/DDBJ databases">
        <title>Pseudomonas sp. nov. isolated from Antarctic regolith.</title>
        <authorList>
            <person name="Novakova D."/>
            <person name="Sedlar K."/>
        </authorList>
    </citation>
    <scope>NUCLEOTIDE SEQUENCE</scope>
    <source>
        <strain evidence="1">P2647</strain>
    </source>
</reference>
<comment type="caution">
    <text evidence="1">The sequence shown here is derived from an EMBL/GenBank/DDBJ whole genome shotgun (WGS) entry which is preliminary data.</text>
</comment>
<evidence type="ECO:0000313" key="1">
    <source>
        <dbReference type="EMBL" id="MCF7542911.1"/>
    </source>
</evidence>
<name>A0ABS9I6Q6_9PSED</name>
<sequence>MEVPASNADEISIEKAMTMRASTGPGELELVVQFNDALAVVEVSRTSVSALLNLSGAKR</sequence>
<dbReference type="EMBL" id="JAKJXH010000010">
    <property type="protein sequence ID" value="MCF7542911.1"/>
    <property type="molecule type" value="Genomic_DNA"/>
</dbReference>
<organism evidence="1 2">
    <name type="scientific">Pseudomonas petrae</name>
    <dbReference type="NCBI Taxonomy" id="2912190"/>
    <lineage>
        <taxon>Bacteria</taxon>
        <taxon>Pseudomonadati</taxon>
        <taxon>Pseudomonadota</taxon>
        <taxon>Gammaproteobacteria</taxon>
        <taxon>Pseudomonadales</taxon>
        <taxon>Pseudomonadaceae</taxon>
        <taxon>Pseudomonas</taxon>
    </lineage>
</organism>
<dbReference type="RefSeq" id="WP_237252218.1">
    <property type="nucleotide sequence ID" value="NZ_JAKJXE010000001.1"/>
</dbReference>
<keyword evidence="2" id="KW-1185">Reference proteome</keyword>
<protein>
    <submittedName>
        <fullName evidence="1">Uncharacterized protein</fullName>
    </submittedName>
</protein>